<dbReference type="PROSITE" id="PS00530">
    <property type="entry name" value="RNASE_T2_1"/>
    <property type="match status" value="1"/>
</dbReference>
<dbReference type="SUPFAM" id="SSF55895">
    <property type="entry name" value="Ribonuclease Rh-like"/>
    <property type="match status" value="1"/>
</dbReference>
<keyword evidence="3" id="KW-0540">Nuclease</keyword>
<keyword evidence="3" id="KW-0378">Hydrolase</keyword>
<dbReference type="InterPro" id="IPR018188">
    <property type="entry name" value="RNase_T2_His_AS_1"/>
</dbReference>
<evidence type="ECO:0000256" key="4">
    <source>
        <dbReference type="RuleBase" id="RU004328"/>
    </source>
</evidence>
<protein>
    <recommendedName>
        <fullName evidence="2">ribonuclease T2</fullName>
        <ecNumber evidence="2">4.6.1.19</ecNumber>
    </recommendedName>
</protein>
<organism evidence="6 7">
    <name type="scientific">Xylaria arbuscula</name>
    <dbReference type="NCBI Taxonomy" id="114810"/>
    <lineage>
        <taxon>Eukaryota</taxon>
        <taxon>Fungi</taxon>
        <taxon>Dikarya</taxon>
        <taxon>Ascomycota</taxon>
        <taxon>Pezizomycotina</taxon>
        <taxon>Sordariomycetes</taxon>
        <taxon>Xylariomycetidae</taxon>
        <taxon>Xylariales</taxon>
        <taxon>Xylariaceae</taxon>
        <taxon>Xylaria</taxon>
    </lineage>
</organism>
<accession>A0A9W8N5W2</accession>
<feature type="signal peptide" evidence="5">
    <location>
        <begin position="1"/>
        <end position="18"/>
    </location>
</feature>
<dbReference type="PROSITE" id="PS00531">
    <property type="entry name" value="RNASE_T2_2"/>
    <property type="match status" value="1"/>
</dbReference>
<keyword evidence="7" id="KW-1185">Reference proteome</keyword>
<proteinExistence type="inferred from homology"/>
<keyword evidence="3" id="KW-0255">Endonuclease</keyword>
<dbReference type="VEuPathDB" id="FungiDB:F4678DRAFT_51386"/>
<dbReference type="Gene3D" id="3.90.730.10">
    <property type="entry name" value="Ribonuclease T2-like"/>
    <property type="match status" value="1"/>
</dbReference>
<dbReference type="PANTHER" id="PTHR11240">
    <property type="entry name" value="RIBONUCLEASE T2"/>
    <property type="match status" value="1"/>
</dbReference>
<evidence type="ECO:0000256" key="3">
    <source>
        <dbReference type="ARBA" id="ARBA00022759"/>
    </source>
</evidence>
<comment type="caution">
    <text evidence="6">The sequence shown here is derived from an EMBL/GenBank/DDBJ whole genome shotgun (WGS) entry which is preliminary data.</text>
</comment>
<feature type="chain" id="PRO_5040912308" description="ribonuclease T2" evidence="5">
    <location>
        <begin position="19"/>
        <end position="197"/>
    </location>
</feature>
<dbReference type="InterPro" id="IPR036430">
    <property type="entry name" value="RNase_T2-like_sf"/>
</dbReference>
<dbReference type="InterPro" id="IPR001568">
    <property type="entry name" value="RNase_T2-like"/>
</dbReference>
<dbReference type="AlphaFoldDB" id="A0A9W8N5W2"/>
<dbReference type="GO" id="GO:0005576">
    <property type="term" value="C:extracellular region"/>
    <property type="evidence" value="ECO:0007669"/>
    <property type="project" value="TreeGrafter"/>
</dbReference>
<dbReference type="Proteomes" id="UP001148614">
    <property type="component" value="Unassembled WGS sequence"/>
</dbReference>
<evidence type="ECO:0000313" key="7">
    <source>
        <dbReference type="Proteomes" id="UP001148614"/>
    </source>
</evidence>
<dbReference type="PANTHER" id="PTHR11240:SF79">
    <property type="entry name" value="RIBONUCLEASE T2"/>
    <property type="match status" value="1"/>
</dbReference>
<dbReference type="EMBL" id="JANPWZ010002656">
    <property type="protein sequence ID" value="KAJ3557068.1"/>
    <property type="molecule type" value="Genomic_DNA"/>
</dbReference>
<keyword evidence="5" id="KW-0732">Signal</keyword>
<dbReference type="GO" id="GO:0003723">
    <property type="term" value="F:RNA binding"/>
    <property type="evidence" value="ECO:0007669"/>
    <property type="project" value="InterPro"/>
</dbReference>
<gene>
    <name evidence="6" type="ORF">NPX13_g10005</name>
</gene>
<dbReference type="InterPro" id="IPR033130">
    <property type="entry name" value="RNase_T2_His_AS_2"/>
</dbReference>
<evidence type="ECO:0000256" key="1">
    <source>
        <dbReference type="ARBA" id="ARBA00007469"/>
    </source>
</evidence>
<evidence type="ECO:0000256" key="2">
    <source>
        <dbReference type="ARBA" id="ARBA00012571"/>
    </source>
</evidence>
<reference evidence="6" key="1">
    <citation type="submission" date="2022-07" db="EMBL/GenBank/DDBJ databases">
        <title>Genome Sequence of Xylaria arbuscula.</title>
        <authorList>
            <person name="Buettner E."/>
        </authorList>
    </citation>
    <scope>NUCLEOTIDE SEQUENCE</scope>
    <source>
        <strain evidence="6">VT107</strain>
    </source>
</reference>
<dbReference type="PROSITE" id="PS51257">
    <property type="entry name" value="PROKAR_LIPOPROTEIN"/>
    <property type="match status" value="1"/>
</dbReference>
<evidence type="ECO:0000256" key="5">
    <source>
        <dbReference type="SAM" id="SignalP"/>
    </source>
</evidence>
<dbReference type="EC" id="4.6.1.19" evidence="2"/>
<evidence type="ECO:0000313" key="6">
    <source>
        <dbReference type="EMBL" id="KAJ3557068.1"/>
    </source>
</evidence>
<dbReference type="GO" id="GO:0006401">
    <property type="term" value="P:RNA catabolic process"/>
    <property type="evidence" value="ECO:0007669"/>
    <property type="project" value="TreeGrafter"/>
</dbReference>
<name>A0A9W8N5W2_9PEZI</name>
<dbReference type="Pfam" id="PF00445">
    <property type="entry name" value="Ribonuclease_T2"/>
    <property type="match status" value="1"/>
</dbReference>
<dbReference type="GO" id="GO:0033897">
    <property type="term" value="F:ribonuclease T2 activity"/>
    <property type="evidence" value="ECO:0007669"/>
    <property type="project" value="UniProtKB-EC"/>
</dbReference>
<sequence>MFSKIAATTLAVAGSAAAASVSCPADLPFSCSNTTVVEDLCCFEAPGGAVLLTQFWDTAPSTGPSDSWTIHGLWPDNCDGTYEQYCDPAREYTNITAILKAQSPCTLKSMQVYWKDYQGDDETFWEHEFGKHGTCMSTLEPSCYPSYSPTEEVGDYFTRAVSLFKTLPTYDWLAAAGIVPVCNPWSPKLLLLVKSQL</sequence>
<comment type="similarity">
    <text evidence="1 4">Belongs to the RNase T2 family.</text>
</comment>